<evidence type="ECO:0000259" key="7">
    <source>
        <dbReference type="PROSITE" id="PS51078"/>
    </source>
</evidence>
<dbReference type="PROSITE" id="PS51078">
    <property type="entry name" value="ICLR_ED"/>
    <property type="match status" value="1"/>
</dbReference>
<feature type="domain" description="IclR-ED" evidence="7">
    <location>
        <begin position="66"/>
        <end position="249"/>
    </location>
</feature>
<evidence type="ECO:0000256" key="5">
    <source>
        <dbReference type="ARBA" id="ARBA00042627"/>
    </source>
</evidence>
<evidence type="ECO:0000256" key="4">
    <source>
        <dbReference type="ARBA" id="ARBA00040379"/>
    </source>
</evidence>
<protein>
    <recommendedName>
        <fullName evidence="4">HTH-type transcriptional repressor AllR</fullName>
    </recommendedName>
    <alternativeName>
        <fullName evidence="5">Negative regulator of allantoin and glyoxylate utilization operons</fullName>
    </alternativeName>
</protein>
<dbReference type="SUPFAM" id="SSF55781">
    <property type="entry name" value="GAF domain-like"/>
    <property type="match status" value="1"/>
</dbReference>
<dbReference type="AlphaFoldDB" id="A0A2V0Q6X6"/>
<dbReference type="GO" id="GO:0003700">
    <property type="term" value="F:DNA-binding transcription factor activity"/>
    <property type="evidence" value="ECO:0007669"/>
    <property type="project" value="TreeGrafter"/>
</dbReference>
<gene>
    <name evidence="8" type="ORF">KPSA1_01351</name>
</gene>
<evidence type="ECO:0000259" key="6">
    <source>
        <dbReference type="PROSITE" id="PS51077"/>
    </source>
</evidence>
<keyword evidence="1" id="KW-0805">Transcription regulation</keyword>
<proteinExistence type="predicted"/>
<evidence type="ECO:0000256" key="2">
    <source>
        <dbReference type="ARBA" id="ARBA00023125"/>
    </source>
</evidence>
<dbReference type="SMART" id="SM00346">
    <property type="entry name" value="HTH_ICLR"/>
    <property type="match status" value="1"/>
</dbReference>
<evidence type="ECO:0000313" key="9">
    <source>
        <dbReference type="Proteomes" id="UP000247480"/>
    </source>
</evidence>
<evidence type="ECO:0000313" key="8">
    <source>
        <dbReference type="EMBL" id="GBH07987.1"/>
    </source>
</evidence>
<dbReference type="InterPro" id="IPR014757">
    <property type="entry name" value="Tscrpt_reg_IclR_C"/>
</dbReference>
<dbReference type="Pfam" id="PF09339">
    <property type="entry name" value="HTH_IclR"/>
    <property type="match status" value="1"/>
</dbReference>
<keyword evidence="3" id="KW-0804">Transcription</keyword>
<dbReference type="InterPro" id="IPR005471">
    <property type="entry name" value="Tscrpt_reg_IclR_N"/>
</dbReference>
<dbReference type="Gene3D" id="1.10.10.10">
    <property type="entry name" value="Winged helix-like DNA-binding domain superfamily/Winged helix DNA-binding domain"/>
    <property type="match status" value="1"/>
</dbReference>
<accession>A0A2V0Q6X6</accession>
<comment type="caution">
    <text evidence="8">The sequence shown here is derived from an EMBL/GenBank/DDBJ whole genome shotgun (WGS) entry which is preliminary data.</text>
</comment>
<dbReference type="PANTHER" id="PTHR30136:SF24">
    <property type="entry name" value="HTH-TYPE TRANSCRIPTIONAL REPRESSOR ALLR"/>
    <property type="match status" value="1"/>
</dbReference>
<sequence length="252" mass="27318">MADDISPTERAFLVLEFLAKRGEISINDLTQHMGMPKTSAHRLLGNLESFGYVRKLAGRDYVIAPRLLELSSTIARAAMVNAPVHSILMELTRTTGESCSLGVLVDNEMEYIDSAAADTRLTLQFQAGHRAPLYCTSSGRIALSQMSKRDLSRYLVSGPWQSFTPNTVTDPEQLAEIIDQTRSQGYAITDSEFTLGVIGAAVPVFTPEKQLMGCLSISAPQARQSEGQVLAMIPMMLEASVKISACMGVVGS</sequence>
<organism evidence="8 9">
    <name type="scientific">Pseudomonas syringae pv. actinidiae</name>
    <dbReference type="NCBI Taxonomy" id="103796"/>
    <lineage>
        <taxon>Bacteria</taxon>
        <taxon>Pseudomonadati</taxon>
        <taxon>Pseudomonadota</taxon>
        <taxon>Gammaproteobacteria</taxon>
        <taxon>Pseudomonadales</taxon>
        <taxon>Pseudomonadaceae</taxon>
        <taxon>Pseudomonas</taxon>
        <taxon>Pseudomonas syringae</taxon>
    </lineage>
</organism>
<dbReference type="InterPro" id="IPR036388">
    <property type="entry name" value="WH-like_DNA-bd_sf"/>
</dbReference>
<feature type="domain" description="HTH iclR-type" evidence="6">
    <location>
        <begin position="5"/>
        <end position="65"/>
    </location>
</feature>
<dbReference type="PANTHER" id="PTHR30136">
    <property type="entry name" value="HELIX-TURN-HELIX TRANSCRIPTIONAL REGULATOR, ICLR FAMILY"/>
    <property type="match status" value="1"/>
</dbReference>
<dbReference type="PROSITE" id="PS51077">
    <property type="entry name" value="HTH_ICLR"/>
    <property type="match status" value="1"/>
</dbReference>
<dbReference type="EMBL" id="BGJZ01000065">
    <property type="protein sequence ID" value="GBH07987.1"/>
    <property type="molecule type" value="Genomic_DNA"/>
</dbReference>
<dbReference type="SUPFAM" id="SSF46785">
    <property type="entry name" value="Winged helix' DNA-binding domain"/>
    <property type="match status" value="1"/>
</dbReference>
<dbReference type="Pfam" id="PF01614">
    <property type="entry name" value="IclR_C"/>
    <property type="match status" value="1"/>
</dbReference>
<dbReference type="RefSeq" id="WP_110459558.1">
    <property type="nucleotide sequence ID" value="NZ_AP019411.1"/>
</dbReference>
<dbReference type="Gene3D" id="3.30.450.40">
    <property type="match status" value="1"/>
</dbReference>
<keyword evidence="2 8" id="KW-0238">DNA-binding</keyword>
<reference evidence="8 9" key="1">
    <citation type="submission" date="2018-04" db="EMBL/GenBank/DDBJ databases">
        <title>Draft genome sequence of Pseudomonas syringae pv. actinidiae biovar 1 strains isolated from kiwifruit in Kagawa prefecture.</title>
        <authorList>
            <person name="Tabuchi M."/>
            <person name="Saito M."/>
            <person name="Fujiwara S."/>
            <person name="Sasa N."/>
            <person name="Akimitsu K."/>
            <person name="Gomi K."/>
            <person name="Konishi-Sugita S."/>
            <person name="Hamano K."/>
            <person name="Kataoka I."/>
        </authorList>
    </citation>
    <scope>NUCLEOTIDE SEQUENCE [LARGE SCALE GENOMIC DNA]</scope>
    <source>
        <strain evidence="8 9">MAFF212206</strain>
    </source>
</reference>
<evidence type="ECO:0000256" key="3">
    <source>
        <dbReference type="ARBA" id="ARBA00023163"/>
    </source>
</evidence>
<dbReference type="InterPro" id="IPR029016">
    <property type="entry name" value="GAF-like_dom_sf"/>
</dbReference>
<evidence type="ECO:0000256" key="1">
    <source>
        <dbReference type="ARBA" id="ARBA00023015"/>
    </source>
</evidence>
<name>A0A2V0Q6X6_PSESF</name>
<dbReference type="InterPro" id="IPR036390">
    <property type="entry name" value="WH_DNA-bd_sf"/>
</dbReference>
<dbReference type="GO" id="GO:0045892">
    <property type="term" value="P:negative regulation of DNA-templated transcription"/>
    <property type="evidence" value="ECO:0007669"/>
    <property type="project" value="TreeGrafter"/>
</dbReference>
<dbReference type="Proteomes" id="UP000247480">
    <property type="component" value="Unassembled WGS sequence"/>
</dbReference>
<dbReference type="InterPro" id="IPR050707">
    <property type="entry name" value="HTH_MetabolicPath_Reg"/>
</dbReference>
<dbReference type="GO" id="GO:0003677">
    <property type="term" value="F:DNA binding"/>
    <property type="evidence" value="ECO:0007669"/>
    <property type="project" value="UniProtKB-KW"/>
</dbReference>